<proteinExistence type="predicted"/>
<organism evidence="1 2">
    <name type="scientific">Paramarasmius palmivorus</name>
    <dbReference type="NCBI Taxonomy" id="297713"/>
    <lineage>
        <taxon>Eukaryota</taxon>
        <taxon>Fungi</taxon>
        <taxon>Dikarya</taxon>
        <taxon>Basidiomycota</taxon>
        <taxon>Agaricomycotina</taxon>
        <taxon>Agaricomycetes</taxon>
        <taxon>Agaricomycetidae</taxon>
        <taxon>Agaricales</taxon>
        <taxon>Marasmiineae</taxon>
        <taxon>Marasmiaceae</taxon>
        <taxon>Paramarasmius</taxon>
    </lineage>
</organism>
<dbReference type="EMBL" id="JAYKXP010000002">
    <property type="protein sequence ID" value="KAK7060817.1"/>
    <property type="molecule type" value="Genomic_DNA"/>
</dbReference>
<evidence type="ECO:0000313" key="2">
    <source>
        <dbReference type="Proteomes" id="UP001383192"/>
    </source>
</evidence>
<name>A0AAW0EBN8_9AGAR</name>
<accession>A0AAW0EBN8</accession>
<comment type="caution">
    <text evidence="1">The sequence shown here is derived from an EMBL/GenBank/DDBJ whole genome shotgun (WGS) entry which is preliminary data.</text>
</comment>
<dbReference type="PANTHER" id="PTHR38926:SF5">
    <property type="entry name" value="F-BOX AND LEUCINE-RICH REPEAT PROTEIN 6"/>
    <property type="match status" value="1"/>
</dbReference>
<keyword evidence="2" id="KW-1185">Reference proteome</keyword>
<sequence>MERMFRGIISVSDRDSVLTFLRKAKTELNRAKIAMISLKTKSRGLEEAIGRYEALLAPIHKLPPETLANVLAMVSEEGNTLGPESMPPAMIISHVCGRWRDVALSTPKIWSSIMIDFSQQQAVERSVDLAYLAQMFTNRSKPALLDLKLDIMVDERADVDIAPALSILTSQSARWGSLNLTCYPWVLDCTYLGLVKGRLPELRHLGLPSSESGYVIDGDEVVETHLFDDCPNLESLSLSSTGPVALSRVQFPWKQIRYMKLDDYYARLACSLISRCPNLHSLRCSLAIGGDSIPANEIEPIISSLKHLSISAYEPRRLSDILQRLTLPSLSFLDIIGRPVSETWDLQRIKDFLSRSSTANSLRYLRLEHPPMSDRELVSLLRMMPKLEHLCINERAESHRWPDGLITDTFLNQFNIISPIFLPRLSQIELTVNKTVPQGALLQMLVSRTQMDNTAQLRSVSIVIRKEISAKLRSSLEAIHDVGVCISVKVIT</sequence>
<evidence type="ECO:0000313" key="1">
    <source>
        <dbReference type="EMBL" id="KAK7060817.1"/>
    </source>
</evidence>
<gene>
    <name evidence="1" type="ORF">VNI00_000550</name>
</gene>
<reference evidence="1 2" key="1">
    <citation type="submission" date="2024-01" db="EMBL/GenBank/DDBJ databases">
        <title>A draft genome for a cacao thread blight-causing isolate of Paramarasmius palmivorus.</title>
        <authorList>
            <person name="Baruah I.K."/>
            <person name="Bukari Y."/>
            <person name="Amoako-Attah I."/>
            <person name="Meinhardt L.W."/>
            <person name="Bailey B.A."/>
            <person name="Cohen S.P."/>
        </authorList>
    </citation>
    <scope>NUCLEOTIDE SEQUENCE [LARGE SCALE GENOMIC DNA]</scope>
    <source>
        <strain evidence="1 2">GH-12</strain>
    </source>
</reference>
<dbReference type="Gene3D" id="1.20.1280.50">
    <property type="match status" value="1"/>
</dbReference>
<evidence type="ECO:0008006" key="3">
    <source>
        <dbReference type="Google" id="ProtNLM"/>
    </source>
</evidence>
<dbReference type="SUPFAM" id="SSF52047">
    <property type="entry name" value="RNI-like"/>
    <property type="match status" value="1"/>
</dbReference>
<protein>
    <recommendedName>
        <fullName evidence="3">F-box domain-containing protein</fullName>
    </recommendedName>
</protein>
<dbReference type="InterPro" id="IPR032675">
    <property type="entry name" value="LRR_dom_sf"/>
</dbReference>
<dbReference type="Proteomes" id="UP001383192">
    <property type="component" value="Unassembled WGS sequence"/>
</dbReference>
<dbReference type="PANTHER" id="PTHR38926">
    <property type="entry name" value="F-BOX DOMAIN CONTAINING PROTEIN, EXPRESSED"/>
    <property type="match status" value="1"/>
</dbReference>
<dbReference type="AlphaFoldDB" id="A0AAW0EBN8"/>
<dbReference type="Gene3D" id="3.80.10.10">
    <property type="entry name" value="Ribonuclease Inhibitor"/>
    <property type="match status" value="1"/>
</dbReference>